<sequence length="75" mass="8587">MLNTGGKWTSHSNDRVFVLKIVSVVEPSVCFGFWTIWFDVLQKIGNYLILKKQIKNPRLCVSFAVLNTPFQTQLA</sequence>
<evidence type="ECO:0000313" key="1">
    <source>
        <dbReference type="EMBL" id="CAH1984758.1"/>
    </source>
</evidence>
<protein>
    <submittedName>
        <fullName evidence="1">Uncharacterized protein</fullName>
    </submittedName>
</protein>
<proteinExistence type="predicted"/>
<dbReference type="Proteomes" id="UP001152888">
    <property type="component" value="Unassembled WGS sequence"/>
</dbReference>
<keyword evidence="2" id="KW-1185">Reference proteome</keyword>
<evidence type="ECO:0000313" key="2">
    <source>
        <dbReference type="Proteomes" id="UP001152888"/>
    </source>
</evidence>
<accession>A0A9P0KZM0</accession>
<name>A0A9P0KZM0_ACAOB</name>
<organism evidence="1 2">
    <name type="scientific">Acanthoscelides obtectus</name>
    <name type="common">Bean weevil</name>
    <name type="synonym">Bruchus obtectus</name>
    <dbReference type="NCBI Taxonomy" id="200917"/>
    <lineage>
        <taxon>Eukaryota</taxon>
        <taxon>Metazoa</taxon>
        <taxon>Ecdysozoa</taxon>
        <taxon>Arthropoda</taxon>
        <taxon>Hexapoda</taxon>
        <taxon>Insecta</taxon>
        <taxon>Pterygota</taxon>
        <taxon>Neoptera</taxon>
        <taxon>Endopterygota</taxon>
        <taxon>Coleoptera</taxon>
        <taxon>Polyphaga</taxon>
        <taxon>Cucujiformia</taxon>
        <taxon>Chrysomeloidea</taxon>
        <taxon>Chrysomelidae</taxon>
        <taxon>Bruchinae</taxon>
        <taxon>Bruchini</taxon>
        <taxon>Acanthoscelides</taxon>
    </lineage>
</organism>
<gene>
    <name evidence="1" type="ORF">ACAOBT_LOCUS16296</name>
</gene>
<comment type="caution">
    <text evidence="1">The sequence shown here is derived from an EMBL/GenBank/DDBJ whole genome shotgun (WGS) entry which is preliminary data.</text>
</comment>
<reference evidence="1" key="1">
    <citation type="submission" date="2022-03" db="EMBL/GenBank/DDBJ databases">
        <authorList>
            <person name="Sayadi A."/>
        </authorList>
    </citation>
    <scope>NUCLEOTIDE SEQUENCE</scope>
</reference>
<dbReference type="EMBL" id="CAKOFQ010006962">
    <property type="protein sequence ID" value="CAH1984758.1"/>
    <property type="molecule type" value="Genomic_DNA"/>
</dbReference>
<dbReference type="AlphaFoldDB" id="A0A9P0KZM0"/>